<organism evidence="1 2">
    <name type="scientific">Xanthobacter flavus</name>
    <dbReference type="NCBI Taxonomy" id="281"/>
    <lineage>
        <taxon>Bacteria</taxon>
        <taxon>Pseudomonadati</taxon>
        <taxon>Pseudomonadota</taxon>
        <taxon>Alphaproteobacteria</taxon>
        <taxon>Hyphomicrobiales</taxon>
        <taxon>Xanthobacteraceae</taxon>
        <taxon>Xanthobacter</taxon>
    </lineage>
</organism>
<sequence length="69" mass="7306">MDEFDVNPICIMKHGDRLGHGVVVVSLPTRSPVLSISMADPEGAEMVRQSLLQIIEAGGQFSVATGAAR</sequence>
<protein>
    <recommendedName>
        <fullName evidence="3">IclR-ED domain-containing protein</fullName>
    </recommendedName>
</protein>
<evidence type="ECO:0000313" key="1">
    <source>
        <dbReference type="EMBL" id="MDR6334472.1"/>
    </source>
</evidence>
<name>A0ABU1KKA5_XANFL</name>
<evidence type="ECO:0000313" key="2">
    <source>
        <dbReference type="Proteomes" id="UP001245370"/>
    </source>
</evidence>
<accession>A0ABU1KKA5</accession>
<dbReference type="Proteomes" id="UP001245370">
    <property type="component" value="Unassembled WGS sequence"/>
</dbReference>
<evidence type="ECO:0008006" key="3">
    <source>
        <dbReference type="Google" id="ProtNLM"/>
    </source>
</evidence>
<dbReference type="GeneID" id="95763965"/>
<comment type="caution">
    <text evidence="1">The sequence shown here is derived from an EMBL/GenBank/DDBJ whole genome shotgun (WGS) entry which is preliminary data.</text>
</comment>
<dbReference type="RefSeq" id="WP_281808359.1">
    <property type="nucleotide sequence ID" value="NZ_BSDO01000004.1"/>
</dbReference>
<gene>
    <name evidence="1" type="ORF">GGQ86_002954</name>
</gene>
<dbReference type="EMBL" id="JAVDPY010000005">
    <property type="protein sequence ID" value="MDR6334472.1"/>
    <property type="molecule type" value="Genomic_DNA"/>
</dbReference>
<proteinExistence type="predicted"/>
<reference evidence="1 2" key="1">
    <citation type="submission" date="2023-07" db="EMBL/GenBank/DDBJ databases">
        <title>Genomic Encyclopedia of Type Strains, Phase IV (KMG-IV): sequencing the most valuable type-strain genomes for metagenomic binning, comparative biology and taxonomic classification.</title>
        <authorList>
            <person name="Goeker M."/>
        </authorList>
    </citation>
    <scope>NUCLEOTIDE SEQUENCE [LARGE SCALE GENOMIC DNA]</scope>
    <source>
        <strain evidence="1 2">DSM 338</strain>
    </source>
</reference>
<keyword evidence="2" id="KW-1185">Reference proteome</keyword>